<keyword evidence="9" id="KW-1185">Reference proteome</keyword>
<comment type="caution">
    <text evidence="8">The sequence shown here is derived from an EMBL/GenBank/DDBJ whole genome shotgun (WGS) entry which is preliminary data.</text>
</comment>
<evidence type="ECO:0000256" key="3">
    <source>
        <dbReference type="ARBA" id="ARBA00022603"/>
    </source>
</evidence>
<feature type="domain" description="Methyltransferase small" evidence="6">
    <location>
        <begin position="170"/>
        <end position="336"/>
    </location>
</feature>
<evidence type="ECO:0000256" key="4">
    <source>
        <dbReference type="ARBA" id="ARBA00022679"/>
    </source>
</evidence>
<evidence type="ECO:0000256" key="1">
    <source>
        <dbReference type="ARBA" id="ARBA00022490"/>
    </source>
</evidence>
<evidence type="ECO:0000259" key="6">
    <source>
        <dbReference type="Pfam" id="PF05175"/>
    </source>
</evidence>
<keyword evidence="2" id="KW-0698">rRNA processing</keyword>
<keyword evidence="4 8" id="KW-0808">Transferase</keyword>
<keyword evidence="5" id="KW-0949">S-adenosyl-L-methionine</keyword>
<evidence type="ECO:0000313" key="8">
    <source>
        <dbReference type="EMBL" id="TXR53785.1"/>
    </source>
</evidence>
<dbReference type="Gene3D" id="3.40.50.150">
    <property type="entry name" value="Vaccinia Virus protein VP39"/>
    <property type="match status" value="2"/>
</dbReference>
<dbReference type="OrthoDB" id="29650at2"/>
<dbReference type="EMBL" id="VKAD01000001">
    <property type="protein sequence ID" value="TXR53785.1"/>
    <property type="molecule type" value="Genomic_DNA"/>
</dbReference>
<keyword evidence="1" id="KW-0963">Cytoplasm</keyword>
<sequence>MHATLQILDRHRDTLNNHKIHWFDSPEQSDLIKPHDQQYNLNWSSNNQLSIDDLSITTAELNILFFPKSKERLDWWLAKISSQLAENQQLWVVGENNSGIKSIEKRIGRYFDSFKIDSARHCALVELRLKQPLEQSSSDWQSYEVKLEAINEQTNKEADETATDAQSANKIYSLPGVFSAAKLDKGSDLLIQHLPKLRGKVLEFGCGAGVLSLAIARQPSVSGLVVTDIDALAIHSTQKTLTANALQDKATLHWSDGLHNLPQQQFDAIVTNPPFHQGIKTAYAASEHFFSQAHLWLKPGGQLIWVVNDFLRYEPCLDAQFDTTVELTRQRGFKVLSATKKAKR</sequence>
<evidence type="ECO:0000259" key="7">
    <source>
        <dbReference type="Pfam" id="PF08468"/>
    </source>
</evidence>
<keyword evidence="3 8" id="KW-0489">Methyltransferase</keyword>
<name>A0A5C8Z6Q9_9GAMM</name>
<dbReference type="AlphaFoldDB" id="A0A5C8Z6Q9"/>
<dbReference type="InterPro" id="IPR002052">
    <property type="entry name" value="DNA_methylase_N6_adenine_CS"/>
</dbReference>
<dbReference type="SUPFAM" id="SSF53335">
    <property type="entry name" value="S-adenosyl-L-methionine-dependent methyltransferases"/>
    <property type="match status" value="1"/>
</dbReference>
<protein>
    <submittedName>
        <fullName evidence="8">Class I SAM-dependent methyltransferase</fullName>
    </submittedName>
</protein>
<dbReference type="InterPro" id="IPR013675">
    <property type="entry name" value="Mtase_sm_N"/>
</dbReference>
<evidence type="ECO:0000256" key="5">
    <source>
        <dbReference type="ARBA" id="ARBA00022691"/>
    </source>
</evidence>
<dbReference type="Pfam" id="PF05175">
    <property type="entry name" value="MTS"/>
    <property type="match status" value="1"/>
</dbReference>
<dbReference type="GO" id="GO:0003676">
    <property type="term" value="F:nucleic acid binding"/>
    <property type="evidence" value="ECO:0007669"/>
    <property type="project" value="InterPro"/>
</dbReference>
<evidence type="ECO:0000313" key="9">
    <source>
        <dbReference type="Proteomes" id="UP000321764"/>
    </source>
</evidence>
<reference evidence="8 9" key="1">
    <citation type="submission" date="2019-07" db="EMBL/GenBank/DDBJ databases">
        <title>Reinekea sp. strain SSH23 genome sequencing and assembly.</title>
        <authorList>
            <person name="Kim I."/>
        </authorList>
    </citation>
    <scope>NUCLEOTIDE SEQUENCE [LARGE SCALE GENOMIC DNA]</scope>
    <source>
        <strain evidence="8 9">SSH23</strain>
    </source>
</reference>
<proteinExistence type="predicted"/>
<dbReference type="InterPro" id="IPR029063">
    <property type="entry name" value="SAM-dependent_MTases_sf"/>
</dbReference>
<accession>A0A5C8Z6Q9</accession>
<dbReference type="RefSeq" id="WP_147713184.1">
    <property type="nucleotide sequence ID" value="NZ_VKAD01000001.1"/>
</dbReference>
<dbReference type="Proteomes" id="UP000321764">
    <property type="component" value="Unassembled WGS sequence"/>
</dbReference>
<dbReference type="PANTHER" id="PTHR47816">
    <property type="entry name" value="RIBOSOMAL RNA SMALL SUBUNIT METHYLTRANSFERASE C"/>
    <property type="match status" value="1"/>
</dbReference>
<dbReference type="PANTHER" id="PTHR47816:SF4">
    <property type="entry name" value="RIBOSOMAL RNA SMALL SUBUNIT METHYLTRANSFERASE C"/>
    <property type="match status" value="1"/>
</dbReference>
<evidence type="ECO:0000256" key="2">
    <source>
        <dbReference type="ARBA" id="ARBA00022552"/>
    </source>
</evidence>
<dbReference type="PROSITE" id="PS00092">
    <property type="entry name" value="N6_MTASE"/>
    <property type="match status" value="1"/>
</dbReference>
<feature type="domain" description="Methyltransferase small N-terminal" evidence="7">
    <location>
        <begin position="54"/>
        <end position="140"/>
    </location>
</feature>
<dbReference type="InterPro" id="IPR046977">
    <property type="entry name" value="RsmC/RlmG"/>
</dbReference>
<dbReference type="CDD" id="cd02440">
    <property type="entry name" value="AdoMet_MTases"/>
    <property type="match status" value="1"/>
</dbReference>
<dbReference type="Pfam" id="PF08468">
    <property type="entry name" value="MTS_N"/>
    <property type="match status" value="1"/>
</dbReference>
<gene>
    <name evidence="8" type="ORF">FME95_04290</name>
</gene>
<organism evidence="8 9">
    <name type="scientific">Reinekea thalattae</name>
    <dbReference type="NCBI Taxonomy" id="2593301"/>
    <lineage>
        <taxon>Bacteria</taxon>
        <taxon>Pseudomonadati</taxon>
        <taxon>Pseudomonadota</taxon>
        <taxon>Gammaproteobacteria</taxon>
        <taxon>Oceanospirillales</taxon>
        <taxon>Saccharospirillaceae</taxon>
        <taxon>Reinekea</taxon>
    </lineage>
</organism>
<dbReference type="GO" id="GO:0008990">
    <property type="term" value="F:rRNA (guanine-N2-)-methyltransferase activity"/>
    <property type="evidence" value="ECO:0007669"/>
    <property type="project" value="InterPro"/>
</dbReference>
<dbReference type="InterPro" id="IPR007848">
    <property type="entry name" value="Small_mtfrase_dom"/>
</dbReference>